<proteinExistence type="predicted"/>
<organism evidence="4">
    <name type="scientific">Candidatus Kentrum sp. MB</name>
    <dbReference type="NCBI Taxonomy" id="2138164"/>
    <lineage>
        <taxon>Bacteria</taxon>
        <taxon>Pseudomonadati</taxon>
        <taxon>Pseudomonadota</taxon>
        <taxon>Gammaproteobacteria</taxon>
        <taxon>Candidatus Kentrum</taxon>
    </lineage>
</organism>
<name>A0A451BBE2_9GAMM</name>
<evidence type="ECO:0000313" key="4">
    <source>
        <dbReference type="EMBL" id="VFK75584.1"/>
    </source>
</evidence>
<protein>
    <submittedName>
        <fullName evidence="4">Endonuclease, Uma2 family (Restriction endonuclease fold)</fullName>
    </submittedName>
</protein>
<dbReference type="PANTHER" id="PTHR36558">
    <property type="entry name" value="GLR1098 PROTEIN"/>
    <property type="match status" value="1"/>
</dbReference>
<dbReference type="InterPro" id="IPR008538">
    <property type="entry name" value="Uma2"/>
</dbReference>
<keyword evidence="4" id="KW-0255">Endonuclease</keyword>
<dbReference type="CDD" id="cd06260">
    <property type="entry name" value="DUF820-like"/>
    <property type="match status" value="1"/>
</dbReference>
<dbReference type="EMBL" id="CAADFO010000031">
    <property type="protein sequence ID" value="VFK27840.1"/>
    <property type="molecule type" value="Genomic_DNA"/>
</dbReference>
<dbReference type="SUPFAM" id="SSF52980">
    <property type="entry name" value="Restriction endonuclease-like"/>
    <property type="match status" value="1"/>
</dbReference>
<dbReference type="EMBL" id="CAADGH010000026">
    <property type="protein sequence ID" value="VFK75584.1"/>
    <property type="molecule type" value="Genomic_DNA"/>
</dbReference>
<sequence>MFESSLPMLAQRKIEITAREYLVAERVSEIKHEFCDGELWAMTGASRRHNRIALNLARMLDSRLATRPCGVYVSDMRVKIETMGKYTYPDVVVSCGEEHFEDDEEEDTLLNPILIMEILSDSTETYDKGEKFFHYRLIPSFMEYVLISQKEHYMERFTRERDGSWSYSWFRDRDRNLALHSVGCTIRVGEIYERVALPNPCISTRGGTR</sequence>
<feature type="domain" description="Putative restriction endonuclease" evidence="1">
    <location>
        <begin position="20"/>
        <end position="179"/>
    </location>
</feature>
<keyword evidence="4" id="KW-0540">Nuclease</keyword>
<dbReference type="EMBL" id="CAADFQ010000027">
    <property type="protein sequence ID" value="VFK31820.1"/>
    <property type="molecule type" value="Genomic_DNA"/>
</dbReference>
<gene>
    <name evidence="2" type="ORF">BECKMB1821G_GA0114241_10317</name>
    <name evidence="4" type="ORF">BECKMB1821H_GA0114242_102628</name>
    <name evidence="3" type="ORF">BECKMB1821I_GA0114274_102728</name>
</gene>
<dbReference type="Pfam" id="PF05685">
    <property type="entry name" value="Uma2"/>
    <property type="match status" value="1"/>
</dbReference>
<keyword evidence="4" id="KW-0378">Hydrolase</keyword>
<dbReference type="Gene3D" id="3.90.1570.10">
    <property type="entry name" value="tt1808, chain A"/>
    <property type="match status" value="1"/>
</dbReference>
<dbReference type="PANTHER" id="PTHR36558:SF1">
    <property type="entry name" value="RESTRICTION ENDONUCLEASE DOMAIN-CONTAINING PROTEIN-RELATED"/>
    <property type="match status" value="1"/>
</dbReference>
<dbReference type="InterPro" id="IPR011335">
    <property type="entry name" value="Restrct_endonuc-II-like"/>
</dbReference>
<reference evidence="4" key="1">
    <citation type="submission" date="2019-02" db="EMBL/GenBank/DDBJ databases">
        <authorList>
            <person name="Gruber-Vodicka R. H."/>
            <person name="Seah K. B. B."/>
        </authorList>
    </citation>
    <scope>NUCLEOTIDE SEQUENCE</scope>
    <source>
        <strain evidence="2">BECK_BZ197</strain>
        <strain evidence="4">BECK_BZ198</strain>
        <strain evidence="3">BECK_BZ199</strain>
    </source>
</reference>
<dbReference type="GO" id="GO:0004519">
    <property type="term" value="F:endonuclease activity"/>
    <property type="evidence" value="ECO:0007669"/>
    <property type="project" value="UniProtKB-KW"/>
</dbReference>
<accession>A0A451BBE2</accession>
<evidence type="ECO:0000259" key="1">
    <source>
        <dbReference type="Pfam" id="PF05685"/>
    </source>
</evidence>
<evidence type="ECO:0000313" key="3">
    <source>
        <dbReference type="EMBL" id="VFK31820.1"/>
    </source>
</evidence>
<dbReference type="InterPro" id="IPR012296">
    <property type="entry name" value="Nuclease_put_TT1808"/>
</dbReference>
<dbReference type="AlphaFoldDB" id="A0A451BBE2"/>
<evidence type="ECO:0000313" key="2">
    <source>
        <dbReference type="EMBL" id="VFK27840.1"/>
    </source>
</evidence>